<feature type="transmembrane region" description="Helical" evidence="6">
    <location>
        <begin position="74"/>
        <end position="91"/>
    </location>
</feature>
<reference evidence="8 9" key="1">
    <citation type="journal article" date="2005" name="Int. J. Syst. Evol. Microbiol.">
        <title>Halobacillus yeomjeoni sp. nov., isolated from a marine solar saltern in Korea.</title>
        <authorList>
            <person name="Yoon J.H."/>
            <person name="Kang S.J."/>
            <person name="Lee C.H."/>
            <person name="Oh H.W."/>
            <person name="Oh T.K."/>
        </authorList>
    </citation>
    <scope>NUCLEOTIDE SEQUENCE [LARGE SCALE GENOMIC DNA]</scope>
    <source>
        <strain evidence="8 9">KCTC 3957</strain>
    </source>
</reference>
<dbReference type="InterPro" id="IPR010432">
    <property type="entry name" value="RDD"/>
</dbReference>
<sequence>METIDNHPQFSIIDKHKADITKLIYAGFGIRFFAYIIDLLIVWSVNSIIIRPLIRLLNIESAKLWIEMLSAENILTSIIFFLYFILMTKYFRATLGKMIFGLSVESLNGKPLSNGQIIFREFIGRYISMAVFGLPYLVVAFTKRHQGVHDLFADTSVIKNRFQSLYSALEHQEEANES</sequence>
<evidence type="ECO:0000256" key="4">
    <source>
        <dbReference type="ARBA" id="ARBA00022989"/>
    </source>
</evidence>
<organism evidence="8 9">
    <name type="scientific">Halobacillus yeomjeoni</name>
    <dbReference type="NCBI Taxonomy" id="311194"/>
    <lineage>
        <taxon>Bacteria</taxon>
        <taxon>Bacillati</taxon>
        <taxon>Bacillota</taxon>
        <taxon>Bacilli</taxon>
        <taxon>Bacillales</taxon>
        <taxon>Bacillaceae</taxon>
        <taxon>Halobacillus</taxon>
    </lineage>
</organism>
<keyword evidence="2" id="KW-1003">Cell membrane</keyword>
<dbReference type="AlphaFoldDB" id="A0A931MUU1"/>
<dbReference type="RefSeq" id="WP_197316276.1">
    <property type="nucleotide sequence ID" value="NZ_JADZSC010000001.1"/>
</dbReference>
<feature type="domain" description="RDD" evidence="7">
    <location>
        <begin position="25"/>
        <end position="153"/>
    </location>
</feature>
<name>A0A931MUU1_9BACI</name>
<gene>
    <name evidence="8" type="ORF">H0267_05570</name>
</gene>
<dbReference type="Proteomes" id="UP000614490">
    <property type="component" value="Unassembled WGS sequence"/>
</dbReference>
<evidence type="ECO:0000256" key="3">
    <source>
        <dbReference type="ARBA" id="ARBA00022692"/>
    </source>
</evidence>
<dbReference type="GO" id="GO:0005886">
    <property type="term" value="C:plasma membrane"/>
    <property type="evidence" value="ECO:0007669"/>
    <property type="project" value="UniProtKB-SubCell"/>
</dbReference>
<dbReference type="Pfam" id="PF06271">
    <property type="entry name" value="RDD"/>
    <property type="match status" value="1"/>
</dbReference>
<keyword evidence="5 6" id="KW-0472">Membrane</keyword>
<dbReference type="PANTHER" id="PTHR36115:SF9">
    <property type="entry name" value="LMO1584 PROTEIN"/>
    <property type="match status" value="1"/>
</dbReference>
<dbReference type="EMBL" id="JADZSC010000001">
    <property type="protein sequence ID" value="MBH0229681.1"/>
    <property type="molecule type" value="Genomic_DNA"/>
</dbReference>
<dbReference type="InterPro" id="IPR051791">
    <property type="entry name" value="Pra-immunoreactive"/>
</dbReference>
<evidence type="ECO:0000313" key="8">
    <source>
        <dbReference type="EMBL" id="MBH0229681.1"/>
    </source>
</evidence>
<keyword evidence="3 6" id="KW-0812">Transmembrane</keyword>
<evidence type="ECO:0000256" key="2">
    <source>
        <dbReference type="ARBA" id="ARBA00022475"/>
    </source>
</evidence>
<evidence type="ECO:0000256" key="1">
    <source>
        <dbReference type="ARBA" id="ARBA00004651"/>
    </source>
</evidence>
<evidence type="ECO:0000256" key="5">
    <source>
        <dbReference type="ARBA" id="ARBA00023136"/>
    </source>
</evidence>
<evidence type="ECO:0000313" key="9">
    <source>
        <dbReference type="Proteomes" id="UP000614490"/>
    </source>
</evidence>
<feature type="transmembrane region" description="Helical" evidence="6">
    <location>
        <begin position="32"/>
        <end position="54"/>
    </location>
</feature>
<dbReference type="PANTHER" id="PTHR36115">
    <property type="entry name" value="PROLINE-RICH ANTIGEN HOMOLOG-RELATED"/>
    <property type="match status" value="1"/>
</dbReference>
<keyword evidence="4 6" id="KW-1133">Transmembrane helix</keyword>
<protein>
    <submittedName>
        <fullName evidence="8">RDD family protein</fullName>
    </submittedName>
</protein>
<keyword evidence="9" id="KW-1185">Reference proteome</keyword>
<accession>A0A931MUU1</accession>
<proteinExistence type="predicted"/>
<evidence type="ECO:0000259" key="7">
    <source>
        <dbReference type="Pfam" id="PF06271"/>
    </source>
</evidence>
<evidence type="ECO:0000256" key="6">
    <source>
        <dbReference type="SAM" id="Phobius"/>
    </source>
</evidence>
<comment type="caution">
    <text evidence="8">The sequence shown here is derived from an EMBL/GenBank/DDBJ whole genome shotgun (WGS) entry which is preliminary data.</text>
</comment>
<comment type="subcellular location">
    <subcellularLocation>
        <location evidence="1">Cell membrane</location>
        <topology evidence="1">Multi-pass membrane protein</topology>
    </subcellularLocation>
</comment>